<organism evidence="1 2">
    <name type="scientific">Bos indicus x Bos taurus</name>
    <name type="common">Hybrid cattle</name>
    <dbReference type="NCBI Taxonomy" id="30522"/>
    <lineage>
        <taxon>Eukaryota</taxon>
        <taxon>Metazoa</taxon>
        <taxon>Chordata</taxon>
        <taxon>Craniata</taxon>
        <taxon>Vertebrata</taxon>
        <taxon>Euteleostomi</taxon>
        <taxon>Mammalia</taxon>
        <taxon>Eutheria</taxon>
        <taxon>Laurasiatheria</taxon>
        <taxon>Artiodactyla</taxon>
        <taxon>Ruminantia</taxon>
        <taxon>Pecora</taxon>
        <taxon>Bovidae</taxon>
        <taxon>Bovinae</taxon>
        <taxon>Bos</taxon>
    </lineage>
</organism>
<name>A0A4W2G323_BOBOX</name>
<evidence type="ECO:0000313" key="1">
    <source>
        <dbReference type="Ensembl" id="ENSBIXP00005011257.1"/>
    </source>
</evidence>
<sequence>MNTTTRVAVMDDPKIVDSVEDLVPETIDRVVVTAVPASAAATPAAATVLEAAMEAAEGLVEVPMEAFTTVINMEEIITPRGLTGRVTEPTLQ</sequence>
<dbReference type="AlphaFoldDB" id="A0A4W2G323"/>
<dbReference type="Ensembl" id="ENSBIXT00005020065.1">
    <property type="protein sequence ID" value="ENSBIXP00005011257.1"/>
    <property type="gene ID" value="ENSBIXG00005002454.1"/>
</dbReference>
<reference evidence="1" key="2">
    <citation type="submission" date="2025-08" db="UniProtKB">
        <authorList>
            <consortium name="Ensembl"/>
        </authorList>
    </citation>
    <scope>IDENTIFICATION</scope>
</reference>
<accession>A0A4W2G323</accession>
<protein>
    <submittedName>
        <fullName evidence="1">Uncharacterized protein</fullName>
    </submittedName>
</protein>
<evidence type="ECO:0000313" key="2">
    <source>
        <dbReference type="Proteomes" id="UP000429181"/>
    </source>
</evidence>
<dbReference type="Proteomes" id="UP000429181">
    <property type="component" value="Unassembled WGS sequence"/>
</dbReference>
<dbReference type="GeneTree" id="ENSGT00910000148322"/>
<reference evidence="2" key="1">
    <citation type="submission" date="2018-11" db="EMBL/GenBank/DDBJ databases">
        <title>Haplotype-resolved cattle genomes.</title>
        <authorList>
            <person name="Low W.Y."/>
            <person name="Tearle R."/>
            <person name="Bickhart D.M."/>
            <person name="Rosen B.D."/>
            <person name="Koren S."/>
            <person name="Rhie A."/>
            <person name="Hiendleder S."/>
            <person name="Phillippy A.M."/>
            <person name="Smith T.P.L."/>
            <person name="Williams J.L."/>
        </authorList>
    </citation>
    <scope>NUCLEOTIDE SEQUENCE [LARGE SCALE GENOMIC DNA]</scope>
</reference>
<proteinExistence type="predicted"/>